<dbReference type="Gene3D" id="3.20.20.30">
    <property type="entry name" value="Luciferase-like domain"/>
    <property type="match status" value="1"/>
</dbReference>
<dbReference type="GO" id="GO:0016705">
    <property type="term" value="F:oxidoreductase activity, acting on paired donors, with incorporation or reduction of molecular oxygen"/>
    <property type="evidence" value="ECO:0007669"/>
    <property type="project" value="InterPro"/>
</dbReference>
<keyword evidence="4" id="KW-0503">Monooxygenase</keyword>
<evidence type="ECO:0000259" key="5">
    <source>
        <dbReference type="Pfam" id="PF00296"/>
    </source>
</evidence>
<evidence type="ECO:0000313" key="6">
    <source>
        <dbReference type="EMBL" id="SDW57662.1"/>
    </source>
</evidence>
<proteinExistence type="predicted"/>
<evidence type="ECO:0000256" key="2">
    <source>
        <dbReference type="ARBA" id="ARBA00022643"/>
    </source>
</evidence>
<evidence type="ECO:0000256" key="3">
    <source>
        <dbReference type="ARBA" id="ARBA00023002"/>
    </source>
</evidence>
<dbReference type="Proteomes" id="UP000198534">
    <property type="component" value="Unassembled WGS sequence"/>
</dbReference>
<dbReference type="InterPro" id="IPR020020">
    <property type="entry name" value="Luciferase-type_oxidoreductase"/>
</dbReference>
<dbReference type="InterPro" id="IPR036661">
    <property type="entry name" value="Luciferase-like_sf"/>
</dbReference>
<dbReference type="AlphaFoldDB" id="A0A1H2UNI5"/>
<reference evidence="6 7" key="1">
    <citation type="submission" date="2016-10" db="EMBL/GenBank/DDBJ databases">
        <authorList>
            <person name="de Groot N.N."/>
        </authorList>
    </citation>
    <scope>NUCLEOTIDE SEQUENCE [LARGE SCALE GENOMIC DNA]</scope>
    <source>
        <strain evidence="6 7">DSM 45610</strain>
    </source>
</reference>
<dbReference type="PANTHER" id="PTHR30011">
    <property type="entry name" value="ALKANESULFONATE MONOOXYGENASE-RELATED"/>
    <property type="match status" value="1"/>
</dbReference>
<evidence type="ECO:0000256" key="4">
    <source>
        <dbReference type="ARBA" id="ARBA00023033"/>
    </source>
</evidence>
<dbReference type="OrthoDB" id="7239898at2"/>
<evidence type="ECO:0000256" key="1">
    <source>
        <dbReference type="ARBA" id="ARBA00022630"/>
    </source>
</evidence>
<organism evidence="6 7">
    <name type="scientific">Marininema mesophilum</name>
    <dbReference type="NCBI Taxonomy" id="1048340"/>
    <lineage>
        <taxon>Bacteria</taxon>
        <taxon>Bacillati</taxon>
        <taxon>Bacillota</taxon>
        <taxon>Bacilli</taxon>
        <taxon>Bacillales</taxon>
        <taxon>Thermoactinomycetaceae</taxon>
        <taxon>Marininema</taxon>
    </lineage>
</organism>
<dbReference type="Pfam" id="PF00296">
    <property type="entry name" value="Bac_luciferase"/>
    <property type="match status" value="1"/>
</dbReference>
<dbReference type="PANTHER" id="PTHR30011:SF16">
    <property type="entry name" value="C2H2 FINGER DOMAIN TRANSCRIPTION FACTOR (EUROFUNG)-RELATED"/>
    <property type="match status" value="1"/>
</dbReference>
<dbReference type="GO" id="GO:0004497">
    <property type="term" value="F:monooxygenase activity"/>
    <property type="evidence" value="ECO:0007669"/>
    <property type="project" value="UniProtKB-KW"/>
</dbReference>
<protein>
    <submittedName>
        <fullName evidence="6">Luciferase-type oxidoreductase, BA3436 family</fullName>
    </submittedName>
</protein>
<dbReference type="NCBIfam" id="TIGR03571">
    <property type="entry name" value="lucif_BA3436"/>
    <property type="match status" value="1"/>
</dbReference>
<keyword evidence="1" id="KW-0285">Flavoprotein</keyword>
<dbReference type="STRING" id="1048340.SAMN05444487_104163"/>
<keyword evidence="7" id="KW-1185">Reference proteome</keyword>
<dbReference type="RefSeq" id="WP_091737532.1">
    <property type="nucleotide sequence ID" value="NZ_FNNQ01000004.1"/>
</dbReference>
<dbReference type="InterPro" id="IPR011251">
    <property type="entry name" value="Luciferase-like_dom"/>
</dbReference>
<dbReference type="EMBL" id="FNNQ01000004">
    <property type="protein sequence ID" value="SDW57662.1"/>
    <property type="molecule type" value="Genomic_DNA"/>
</dbReference>
<sequence>MNPFLQHKAYSRMYKEGELTLGLHIPLENYQFETPTMEKQVELAQLAENLGFTSLWFRDVLLEDPNFGDPAVGQIYDMMIYLTFLASQTKEIALGTAAAVLPLRHPLRVAKEIATIDQLFPERLLLGVSSGDRRADFGALGVSHPNRGKLFIKAFDYLNEVLYKEFPRIDTSVGSIHNANLVPKPTNRIPTFITGYAQQDMEWFAQHGDGWMYYPRSPHDQEVTIKRWRELVEEYQPGVFKQFSQPMHLDLAEDPNEIPRPIRLGFRIGRNYLIELLNIYKHAGVNHLFFALFDSQRPAEEVIQELGEEVVPHFPGLKV</sequence>
<keyword evidence="2" id="KW-0288">FMN</keyword>
<dbReference type="InterPro" id="IPR051260">
    <property type="entry name" value="Diverse_substr_monoxygenases"/>
</dbReference>
<accession>A0A1H2UNI5</accession>
<name>A0A1H2UNI5_9BACL</name>
<evidence type="ECO:0000313" key="7">
    <source>
        <dbReference type="Proteomes" id="UP000198534"/>
    </source>
</evidence>
<feature type="domain" description="Luciferase-like" evidence="5">
    <location>
        <begin position="35"/>
        <end position="236"/>
    </location>
</feature>
<keyword evidence="3" id="KW-0560">Oxidoreductase</keyword>
<dbReference type="SUPFAM" id="SSF51679">
    <property type="entry name" value="Bacterial luciferase-like"/>
    <property type="match status" value="1"/>
</dbReference>
<gene>
    <name evidence="6" type="ORF">SAMN05444487_104163</name>
</gene>